<organism evidence="2 3">
    <name type="scientific">Propionicimonas paludicola</name>
    <dbReference type="NCBI Taxonomy" id="185243"/>
    <lineage>
        <taxon>Bacteria</taxon>
        <taxon>Bacillati</taxon>
        <taxon>Actinomycetota</taxon>
        <taxon>Actinomycetes</taxon>
        <taxon>Propionibacteriales</taxon>
        <taxon>Nocardioidaceae</taxon>
        <taxon>Propionicimonas</taxon>
    </lineage>
</organism>
<protein>
    <submittedName>
        <fullName evidence="2">Uncharacterized protein</fullName>
    </submittedName>
</protein>
<dbReference type="Proteomes" id="UP000226079">
    <property type="component" value="Unassembled WGS sequence"/>
</dbReference>
<comment type="caution">
    <text evidence="2">The sequence shown here is derived from an EMBL/GenBank/DDBJ whole genome shotgun (WGS) entry which is preliminary data.</text>
</comment>
<dbReference type="AlphaFoldDB" id="A0A2A9CP89"/>
<evidence type="ECO:0000256" key="1">
    <source>
        <dbReference type="SAM" id="Phobius"/>
    </source>
</evidence>
<proteinExistence type="predicted"/>
<sequence length="116" mass="12363">MEYFTGLVAVGVVALFIVRAGSRSPRWAGASRLELINDGLNSIVVMTVAWLLTPWASIGPLWWLVLVGGLAVGVAAAVLRWTRVPWLRPDRPRWRGVGGTVISVSVAAGVALLAFG</sequence>
<dbReference type="EMBL" id="PDJC01000001">
    <property type="protein sequence ID" value="PFG16213.1"/>
    <property type="molecule type" value="Genomic_DNA"/>
</dbReference>
<gene>
    <name evidence="2" type="ORF">ATK74_0745</name>
</gene>
<evidence type="ECO:0000313" key="2">
    <source>
        <dbReference type="EMBL" id="PFG16213.1"/>
    </source>
</evidence>
<dbReference type="RefSeq" id="WP_098459772.1">
    <property type="nucleotide sequence ID" value="NZ_PDJC01000001.1"/>
</dbReference>
<accession>A0A2A9CP89</accession>
<keyword evidence="1" id="KW-1133">Transmembrane helix</keyword>
<name>A0A2A9CP89_9ACTN</name>
<feature type="transmembrane region" description="Helical" evidence="1">
    <location>
        <begin position="61"/>
        <end position="82"/>
    </location>
</feature>
<feature type="transmembrane region" description="Helical" evidence="1">
    <location>
        <begin position="94"/>
        <end position="115"/>
    </location>
</feature>
<keyword evidence="1" id="KW-0472">Membrane</keyword>
<reference evidence="2 3" key="1">
    <citation type="submission" date="2017-10" db="EMBL/GenBank/DDBJ databases">
        <title>Sequencing the genomes of 1000 actinobacteria strains.</title>
        <authorList>
            <person name="Klenk H.-P."/>
        </authorList>
    </citation>
    <scope>NUCLEOTIDE SEQUENCE [LARGE SCALE GENOMIC DNA]</scope>
    <source>
        <strain evidence="2 3">DSM 15597</strain>
    </source>
</reference>
<keyword evidence="1" id="KW-0812">Transmembrane</keyword>
<keyword evidence="3" id="KW-1185">Reference proteome</keyword>
<evidence type="ECO:0000313" key="3">
    <source>
        <dbReference type="Proteomes" id="UP000226079"/>
    </source>
</evidence>